<dbReference type="RefSeq" id="WP_020928380.1">
    <property type="nucleotide sequence ID" value="NZ_JABBZE010000019.1"/>
</dbReference>
<name>A0A848ND81_9BURK</name>
<comment type="caution">
    <text evidence="1">The sequence shown here is derived from an EMBL/GenBank/DDBJ whole genome shotgun (WGS) entry which is preliminary data.</text>
</comment>
<protein>
    <submittedName>
        <fullName evidence="1">Uncharacterized protein</fullName>
    </submittedName>
</protein>
<dbReference type="AlphaFoldDB" id="A0A848ND81"/>
<reference evidence="1 2" key="1">
    <citation type="submission" date="2020-04" db="EMBL/GenBank/DDBJ databases">
        <title>Achromobacter ruhlandii genome sequencing and assembly.</title>
        <authorList>
            <person name="Martins R.C.R."/>
            <person name="Perdigao-Neto L.V."/>
            <person name="Levin A.S.S."/>
            <person name="Costa S.F."/>
        </authorList>
    </citation>
    <scope>NUCLEOTIDE SEQUENCE [LARGE SCALE GENOMIC DNA]</scope>
    <source>
        <strain evidence="1 2">9035ralo</strain>
    </source>
</reference>
<dbReference type="Proteomes" id="UP000542405">
    <property type="component" value="Unassembled WGS sequence"/>
</dbReference>
<evidence type="ECO:0000313" key="1">
    <source>
        <dbReference type="EMBL" id="NMU89067.1"/>
    </source>
</evidence>
<proteinExistence type="predicted"/>
<gene>
    <name evidence="1" type="ORF">HGQ98_04120</name>
</gene>
<organism evidence="1 2">
    <name type="scientific">Achromobacter ruhlandii</name>
    <dbReference type="NCBI Taxonomy" id="72557"/>
    <lineage>
        <taxon>Bacteria</taxon>
        <taxon>Pseudomonadati</taxon>
        <taxon>Pseudomonadota</taxon>
        <taxon>Betaproteobacteria</taxon>
        <taxon>Burkholderiales</taxon>
        <taxon>Alcaligenaceae</taxon>
        <taxon>Achromobacter</taxon>
    </lineage>
</organism>
<dbReference type="EMBL" id="JABBZE010000019">
    <property type="protein sequence ID" value="NMU89067.1"/>
    <property type="molecule type" value="Genomic_DNA"/>
</dbReference>
<sequence length="73" mass="7961">MALKFVSITQPTEDSEEVGVSFQLDSEYTGKPPYFIGQAQVSIPLSEALEMTLAEIIGSARAQLKVRLIDCAK</sequence>
<evidence type="ECO:0000313" key="2">
    <source>
        <dbReference type="Proteomes" id="UP000542405"/>
    </source>
</evidence>
<accession>A0A848ND81</accession>